<dbReference type="Gene3D" id="1.10.3720.10">
    <property type="entry name" value="MetI-like"/>
    <property type="match status" value="1"/>
</dbReference>
<reference evidence="11 12" key="1">
    <citation type="submission" date="2016-12" db="EMBL/GenBank/DDBJ databases">
        <authorList>
            <person name="Song W.-J."/>
            <person name="Kurnit D.M."/>
        </authorList>
    </citation>
    <scope>NUCLEOTIDE SEQUENCE [LARGE SCALE GENOMIC DNA]</scope>
    <source>
        <strain evidence="11 12">CGMCC 1.10808</strain>
    </source>
</reference>
<dbReference type="SUPFAM" id="SSF161098">
    <property type="entry name" value="MetI-like"/>
    <property type="match status" value="1"/>
</dbReference>
<evidence type="ECO:0000256" key="4">
    <source>
        <dbReference type="ARBA" id="ARBA00022475"/>
    </source>
</evidence>
<dbReference type="GO" id="GO:0043190">
    <property type="term" value="C:ATP-binding cassette (ABC) transporter complex"/>
    <property type="evidence" value="ECO:0007669"/>
    <property type="project" value="InterPro"/>
</dbReference>
<evidence type="ECO:0000256" key="5">
    <source>
        <dbReference type="ARBA" id="ARBA00022519"/>
    </source>
</evidence>
<dbReference type="Proteomes" id="UP000184066">
    <property type="component" value="Unassembled WGS sequence"/>
</dbReference>
<keyword evidence="7 9" id="KW-1133">Transmembrane helix</keyword>
<dbReference type="EMBL" id="FRDL01000010">
    <property type="protein sequence ID" value="SHN74493.1"/>
    <property type="molecule type" value="Genomic_DNA"/>
</dbReference>
<evidence type="ECO:0000313" key="12">
    <source>
        <dbReference type="Proteomes" id="UP000184066"/>
    </source>
</evidence>
<accession>A0A1M7TV44</accession>
<dbReference type="RefSeq" id="WP_072748133.1">
    <property type="nucleotide sequence ID" value="NZ_FOHL01000001.1"/>
</dbReference>
<dbReference type="STRING" id="1189325.SAMN04488119_101481"/>
<evidence type="ECO:0000256" key="9">
    <source>
        <dbReference type="RuleBase" id="RU363032"/>
    </source>
</evidence>
<feature type="transmembrane region" description="Helical" evidence="9">
    <location>
        <begin position="92"/>
        <end position="110"/>
    </location>
</feature>
<evidence type="ECO:0000259" key="10">
    <source>
        <dbReference type="PROSITE" id="PS50928"/>
    </source>
</evidence>
<dbReference type="InterPro" id="IPR051613">
    <property type="entry name" value="ABC_transp_permease_HisMQ"/>
</dbReference>
<keyword evidence="8 9" id="KW-0472">Membrane</keyword>
<keyword evidence="3 9" id="KW-0813">Transport</keyword>
<dbReference type="AlphaFoldDB" id="A0A1M7TV44"/>
<evidence type="ECO:0000313" key="11">
    <source>
        <dbReference type="EMBL" id="SHN74493.1"/>
    </source>
</evidence>
<proteinExistence type="inferred from homology"/>
<dbReference type="PROSITE" id="PS50928">
    <property type="entry name" value="ABC_TM1"/>
    <property type="match status" value="1"/>
</dbReference>
<dbReference type="InterPro" id="IPR010065">
    <property type="entry name" value="AA_ABC_transptr_permease_3TM"/>
</dbReference>
<evidence type="ECO:0000256" key="8">
    <source>
        <dbReference type="ARBA" id="ARBA00023136"/>
    </source>
</evidence>
<keyword evidence="5" id="KW-0997">Cell inner membrane</keyword>
<evidence type="ECO:0000256" key="2">
    <source>
        <dbReference type="ARBA" id="ARBA00010072"/>
    </source>
</evidence>
<dbReference type="Pfam" id="PF00528">
    <property type="entry name" value="BPD_transp_1"/>
    <property type="match status" value="1"/>
</dbReference>
<evidence type="ECO:0000256" key="6">
    <source>
        <dbReference type="ARBA" id="ARBA00022692"/>
    </source>
</evidence>
<evidence type="ECO:0000256" key="7">
    <source>
        <dbReference type="ARBA" id="ARBA00022989"/>
    </source>
</evidence>
<evidence type="ECO:0000256" key="3">
    <source>
        <dbReference type="ARBA" id="ARBA00022448"/>
    </source>
</evidence>
<feature type="domain" description="ABC transmembrane type-1" evidence="10">
    <location>
        <begin position="15"/>
        <end position="214"/>
    </location>
</feature>
<dbReference type="GO" id="GO:0022857">
    <property type="term" value="F:transmembrane transporter activity"/>
    <property type="evidence" value="ECO:0007669"/>
    <property type="project" value="InterPro"/>
</dbReference>
<dbReference type="CDD" id="cd06261">
    <property type="entry name" value="TM_PBP2"/>
    <property type="match status" value="1"/>
</dbReference>
<keyword evidence="6 9" id="KW-0812">Transmembrane</keyword>
<name>A0A1M7TV44_9RHOB</name>
<comment type="subcellular location">
    <subcellularLocation>
        <location evidence="1">Cell inner membrane</location>
        <topology evidence="1">Multi-pass membrane protein</topology>
    </subcellularLocation>
    <subcellularLocation>
        <location evidence="9">Cell membrane</location>
        <topology evidence="9">Multi-pass membrane protein</topology>
    </subcellularLocation>
</comment>
<evidence type="ECO:0000256" key="1">
    <source>
        <dbReference type="ARBA" id="ARBA00004429"/>
    </source>
</evidence>
<feature type="transmembrane region" description="Helical" evidence="9">
    <location>
        <begin position="51"/>
        <end position="72"/>
    </location>
</feature>
<organism evidence="11 12">
    <name type="scientific">Oceanicella actignis</name>
    <dbReference type="NCBI Taxonomy" id="1189325"/>
    <lineage>
        <taxon>Bacteria</taxon>
        <taxon>Pseudomonadati</taxon>
        <taxon>Pseudomonadota</taxon>
        <taxon>Alphaproteobacteria</taxon>
        <taxon>Rhodobacterales</taxon>
        <taxon>Paracoccaceae</taxon>
        <taxon>Oceanicella</taxon>
    </lineage>
</organism>
<dbReference type="OrthoDB" id="9808674at2"/>
<dbReference type="PANTHER" id="PTHR30133">
    <property type="entry name" value="CATIONIC AMINO ACID TRANSPORTER, MEMBRANE COMPONENT"/>
    <property type="match status" value="1"/>
</dbReference>
<feature type="transmembrane region" description="Helical" evidence="9">
    <location>
        <begin position="15"/>
        <end position="39"/>
    </location>
</feature>
<keyword evidence="4" id="KW-1003">Cell membrane</keyword>
<dbReference type="NCBIfam" id="TIGR01726">
    <property type="entry name" value="HEQRo_perm_3TM"/>
    <property type="match status" value="1"/>
</dbReference>
<gene>
    <name evidence="11" type="ORF">SAMN05216200_11061</name>
</gene>
<sequence length="227" mass="23570">MDALIAYAPLLGRGALVTIALALASMALATTLGALGAAAKLAGGAVARALAAAYTTLIRGVPDLVLILLVYFGGQRLANDIGGALGWDYVEISKFWAGVLSIGVIYGGYLTETFRGAYLTVPRGQAEAAKALGMRPLATLWTVTGPQMARFALPGYGNVWQVLVKSTAVVSVIGLDDLVGLADKAAKSTREPFTFFLAVILVYLAITSVSNALLARAEARLNLGQGR</sequence>
<feature type="transmembrane region" description="Helical" evidence="9">
    <location>
        <begin position="193"/>
        <end position="214"/>
    </location>
</feature>
<comment type="similarity">
    <text evidence="2">Belongs to the binding-protein-dependent transport system permease family. HisMQ subfamily.</text>
</comment>
<dbReference type="InterPro" id="IPR035906">
    <property type="entry name" value="MetI-like_sf"/>
</dbReference>
<protein>
    <submittedName>
        <fullName evidence="11">Histidine transport system permease protein/arginine/ornithine transport system permease protein</fullName>
    </submittedName>
</protein>
<dbReference type="InterPro" id="IPR000515">
    <property type="entry name" value="MetI-like"/>
</dbReference>
<keyword evidence="12" id="KW-1185">Reference proteome</keyword>